<keyword evidence="1" id="KW-0175">Coiled coil</keyword>
<dbReference type="OrthoDB" id="19129at2"/>
<feature type="coiled-coil region" evidence="1">
    <location>
        <begin position="568"/>
        <end position="595"/>
    </location>
</feature>
<evidence type="ECO:0000313" key="4">
    <source>
        <dbReference type="Proteomes" id="UP000019147"/>
    </source>
</evidence>
<dbReference type="Proteomes" id="UP000019147">
    <property type="component" value="Chromosome"/>
</dbReference>
<dbReference type="InterPro" id="IPR007606">
    <property type="entry name" value="T3SS_effector"/>
</dbReference>
<proteinExistence type="predicted"/>
<evidence type="ECO:0000313" key="3">
    <source>
        <dbReference type="EMBL" id="ANG66091.1"/>
    </source>
</evidence>
<evidence type="ECO:0000256" key="2">
    <source>
        <dbReference type="SAM" id="MobiDB-lite"/>
    </source>
</evidence>
<dbReference type="eggNOG" id="COG1511">
    <property type="taxonomic scope" value="Bacteria"/>
</dbReference>
<dbReference type="KEGG" id="cgz:M787_001990"/>
<protein>
    <submittedName>
        <fullName evidence="3">Effector from type III secretion system family protein</fullName>
    </submittedName>
</protein>
<dbReference type="GeneID" id="81478074"/>
<organism evidence="3 4">
    <name type="scientific">Chlamydia gallinacea 08-1274/3</name>
    <dbReference type="NCBI Taxonomy" id="1143323"/>
    <lineage>
        <taxon>Bacteria</taxon>
        <taxon>Pseudomonadati</taxon>
        <taxon>Chlamydiota</taxon>
        <taxon>Chlamydiia</taxon>
        <taxon>Chlamydiales</taxon>
        <taxon>Chlamydiaceae</taxon>
        <taxon>Chlamydia/Chlamydophila group</taxon>
        <taxon>Chlamydia</taxon>
    </lineage>
</organism>
<accession>A0A173DYT3</accession>
<dbReference type="AlphaFoldDB" id="A0A173DYT3"/>
<dbReference type="Pfam" id="PF04518">
    <property type="entry name" value="Effector_1"/>
    <property type="match status" value="1"/>
</dbReference>
<sequence>MSSLRIQTTCNTVPGNALFKIKLDHKFSNFNPKAQPAIDIEAINSGLYALKRLATVLDAGTIHASSLFNPQNTIFPSPPTQPKRPKTVPAPKDITKTTQTIASIQEQTAVALVPTILDGLNTLVDSVTEINLSQVSSITLAIVLVTPFKDMTSLNETQQKTVFNNSYEPTDDDLLGQIKKEQAEAIQTGQQALREKLAAAGATEEAITKALQEYEDTFVKDFFDAHVSKQIMTYRSSIGEQTLKMMQSMSEIATQIPTPTQSNIDEVNARTVLLAIFNGLKDAVQKNPALGGDSEVIQTQLALSKYLTQSTLSSNDIDTIYTASVLPSQATLDKYVSSRDGALYREGITSAYQTAVQNLNTVRLSIENEKETLENQLELFQRAQSCFSSWVKLTDTIYNQKQYTSAIVTAAMESYAGLMSLSQIYGYLQPNEKNLVEPYVNKILALKVKNTDVPMSTFIARTLAFQEIADYTLQNFINNKDTIKNYLNQKGQMISTNYSFFSSVGRAVSNISVSSLDSYIKQIQSGQGQQGQASSYYIPDFEQYVNQINIADNANLPSEATTILQQFSQATSAHVEQLQQQIAALEKKYEDLDPSKASFTEERANAVTSWLNSESLGSAFIYLILHSQLPKQSILLNPLIEEINFNNLAANAINELLEITNTFSTTAVYYNFSSYLVESKEGQNLFCGDYYETLVALSKEKDHIFSDIELCRRAYALVQALLTKINNLPGASTSQITEMRNATENYSYALNITFGQLNMLNALLANLTISPQMANNQVKENVFQITGPKDWISTLASLEGFIANGFPDLSVTGGLGPLFTQIQSDQQNYTTQSQTQQLNLQNQMSNVQQEWTLVSTSMQVLNKILSHLAGEIYPN</sequence>
<evidence type="ECO:0000256" key="1">
    <source>
        <dbReference type="SAM" id="Coils"/>
    </source>
</evidence>
<feature type="region of interest" description="Disordered" evidence="2">
    <location>
        <begin position="70"/>
        <end position="90"/>
    </location>
</feature>
<dbReference type="EMBL" id="CP015840">
    <property type="protein sequence ID" value="ANG66091.1"/>
    <property type="molecule type" value="Genomic_DNA"/>
</dbReference>
<feature type="coiled-coil region" evidence="1">
    <location>
        <begin position="356"/>
        <end position="383"/>
    </location>
</feature>
<dbReference type="RefSeq" id="WP_021828790.1">
    <property type="nucleotide sequence ID" value="NZ_CP015840.1"/>
</dbReference>
<gene>
    <name evidence="3" type="ORF">M787_001990</name>
</gene>
<reference evidence="3 4" key="1">
    <citation type="journal article" date="2014" name="Syst. Appl. Microbiol.">
        <title>Evidence for the existence of two new members of the family Chlamydiaceae and proposal of Chlamydia avium sp. nov. and Chlamydia gallinacea sp. nov.</title>
        <authorList>
            <person name="Sachse K."/>
            <person name="Laroucau K."/>
            <person name="Riege K."/>
            <person name="Wehner S."/>
            <person name="Dilcher M."/>
            <person name="Creasy H.H."/>
            <person name="Weidmann M."/>
            <person name="Myers G."/>
            <person name="Vorimore F."/>
            <person name="Vicari N."/>
            <person name="Magnino S."/>
            <person name="Liebler-Tenorio E."/>
            <person name="Ruettger A."/>
            <person name="Bavoil P.M."/>
            <person name="Hufert F.T."/>
            <person name="Rossello-Mora R."/>
            <person name="Marz M."/>
        </authorList>
    </citation>
    <scope>NUCLEOTIDE SEQUENCE [LARGE SCALE GENOMIC DNA]</scope>
    <source>
        <strain evidence="3 4">08-1274/3</strain>
    </source>
</reference>
<name>A0A173DYT3_9CHLA</name>